<gene>
    <name evidence="2" type="ORF">Mgra_00003839</name>
</gene>
<dbReference type="InterPro" id="IPR037177">
    <property type="entry name" value="DLC_sf"/>
</dbReference>
<keyword evidence="1" id="KW-0493">Microtubule</keyword>
<dbReference type="GO" id="GO:0005874">
    <property type="term" value="C:microtubule"/>
    <property type="evidence" value="ECO:0007669"/>
    <property type="project" value="UniProtKB-KW"/>
</dbReference>
<evidence type="ECO:0000313" key="3">
    <source>
        <dbReference type="Proteomes" id="UP000605970"/>
    </source>
</evidence>
<name>A0A8S9ZUJ3_9BILA</name>
<dbReference type="InterPro" id="IPR001372">
    <property type="entry name" value="Dynein_light_chain_typ-1/2"/>
</dbReference>
<keyword evidence="1" id="KW-0505">Motor protein</keyword>
<evidence type="ECO:0000256" key="1">
    <source>
        <dbReference type="RuleBase" id="RU365010"/>
    </source>
</evidence>
<dbReference type="OrthoDB" id="5835212at2759"/>
<comment type="subcellular location">
    <subcellularLocation>
        <location evidence="1">Cytoplasm</location>
        <location evidence="1">Cytoskeleton</location>
    </subcellularLocation>
</comment>
<dbReference type="GO" id="GO:0007017">
    <property type="term" value="P:microtubule-based process"/>
    <property type="evidence" value="ECO:0007669"/>
    <property type="project" value="InterPro"/>
</dbReference>
<dbReference type="SUPFAM" id="SSF54648">
    <property type="entry name" value="DLC"/>
    <property type="match status" value="1"/>
</dbReference>
<dbReference type="GO" id="GO:0045505">
    <property type="term" value="F:dynein intermediate chain binding"/>
    <property type="evidence" value="ECO:0007669"/>
    <property type="project" value="TreeGrafter"/>
</dbReference>
<keyword evidence="1" id="KW-0243">Dynein</keyword>
<dbReference type="AlphaFoldDB" id="A0A8S9ZUJ3"/>
<reference evidence="2" key="1">
    <citation type="journal article" date="2020" name="Ecol. Evol.">
        <title>Genome structure and content of the rice root-knot nematode (Meloidogyne graminicola).</title>
        <authorList>
            <person name="Phan N.T."/>
            <person name="Danchin E.G.J."/>
            <person name="Klopp C."/>
            <person name="Perfus-Barbeoch L."/>
            <person name="Kozlowski D.K."/>
            <person name="Koutsovoulos G.D."/>
            <person name="Lopez-Roques C."/>
            <person name="Bouchez O."/>
            <person name="Zahm M."/>
            <person name="Besnard G."/>
            <person name="Bellafiore S."/>
        </authorList>
    </citation>
    <scope>NUCLEOTIDE SEQUENCE</scope>
    <source>
        <strain evidence="2">VN-18</strain>
    </source>
</reference>
<keyword evidence="1" id="KW-0206">Cytoskeleton</keyword>
<dbReference type="CDD" id="cd21450">
    <property type="entry name" value="DLC-like_DYNLL1-like"/>
    <property type="match status" value="1"/>
</dbReference>
<accession>A0A8S9ZUJ3</accession>
<proteinExistence type="inferred from homology"/>
<dbReference type="Proteomes" id="UP000605970">
    <property type="component" value="Unassembled WGS sequence"/>
</dbReference>
<dbReference type="EMBL" id="JABEBT010000027">
    <property type="protein sequence ID" value="KAF7636661.1"/>
    <property type="molecule type" value="Genomic_DNA"/>
</dbReference>
<dbReference type="PANTHER" id="PTHR11886:SF35">
    <property type="entry name" value="DYNEIN LIGHT CHAIN"/>
    <property type="match status" value="1"/>
</dbReference>
<dbReference type="GO" id="GO:0005868">
    <property type="term" value="C:cytoplasmic dynein complex"/>
    <property type="evidence" value="ECO:0007669"/>
    <property type="project" value="TreeGrafter"/>
</dbReference>
<keyword evidence="1" id="KW-0963">Cytoplasm</keyword>
<keyword evidence="3" id="KW-1185">Reference proteome</keyword>
<dbReference type="Pfam" id="PF01221">
    <property type="entry name" value="Dynein_light"/>
    <property type="match status" value="1"/>
</dbReference>
<organism evidence="2 3">
    <name type="scientific">Meloidogyne graminicola</name>
    <dbReference type="NCBI Taxonomy" id="189291"/>
    <lineage>
        <taxon>Eukaryota</taxon>
        <taxon>Metazoa</taxon>
        <taxon>Ecdysozoa</taxon>
        <taxon>Nematoda</taxon>
        <taxon>Chromadorea</taxon>
        <taxon>Rhabditida</taxon>
        <taxon>Tylenchina</taxon>
        <taxon>Tylenchomorpha</taxon>
        <taxon>Tylenchoidea</taxon>
        <taxon>Meloidogynidae</taxon>
        <taxon>Meloidogyninae</taxon>
        <taxon>Meloidogyne</taxon>
    </lineage>
</organism>
<comment type="caution">
    <text evidence="2">The sequence shown here is derived from an EMBL/GenBank/DDBJ whole genome shotgun (WGS) entry which is preliminary data.</text>
</comment>
<protein>
    <recommendedName>
        <fullName evidence="1">Dynein light chain</fullName>
    </recommendedName>
</protein>
<comment type="similarity">
    <text evidence="1">Belongs to the dynein light chain family.</text>
</comment>
<sequence length="78" mass="9120">MSKEMEDEAIDCAVLGVMKHTDYLEIAKYIKDKFNDKYGNYWCCIVGPPTFGATYHYKPNHYISFELDQLCILLFKTP</sequence>
<dbReference type="Gene3D" id="3.30.740.10">
    <property type="entry name" value="Protein Inhibitor Of Neuronal Nitric Oxide Synthase"/>
    <property type="match status" value="1"/>
</dbReference>
<evidence type="ECO:0000313" key="2">
    <source>
        <dbReference type="EMBL" id="KAF7636661.1"/>
    </source>
</evidence>
<dbReference type="PANTHER" id="PTHR11886">
    <property type="entry name" value="DYNEIN LIGHT CHAIN"/>
    <property type="match status" value="1"/>
</dbReference>
<dbReference type="SMART" id="SM01375">
    <property type="entry name" value="Dynein_light"/>
    <property type="match status" value="1"/>
</dbReference>